<keyword evidence="1" id="KW-0812">Transmembrane</keyword>
<protein>
    <recommendedName>
        <fullName evidence="4">ABC transporter permease</fullName>
    </recommendedName>
</protein>
<dbReference type="AlphaFoldDB" id="A0AA91VGT5"/>
<dbReference type="RefSeq" id="WP_097895867.1">
    <property type="nucleotide sequence ID" value="NZ_NVOR01000010.1"/>
</dbReference>
<feature type="transmembrane region" description="Helical" evidence="1">
    <location>
        <begin position="92"/>
        <end position="120"/>
    </location>
</feature>
<keyword evidence="1" id="KW-1133">Transmembrane helix</keyword>
<name>A0AA91VGT5_9BACI</name>
<evidence type="ECO:0000313" key="3">
    <source>
        <dbReference type="Proteomes" id="UP000221020"/>
    </source>
</evidence>
<accession>A0AA91VGT5</accession>
<feature type="transmembrane region" description="Helical" evidence="1">
    <location>
        <begin position="12"/>
        <end position="31"/>
    </location>
</feature>
<evidence type="ECO:0008006" key="4">
    <source>
        <dbReference type="Google" id="ProtNLM"/>
    </source>
</evidence>
<feature type="transmembrane region" description="Helical" evidence="1">
    <location>
        <begin position="209"/>
        <end position="231"/>
    </location>
</feature>
<sequence>MLNIIQTEFSKLKRSWITLLVVIGSIANALFSISNKGSTSTWSDVFVNSATFMNLLIGAPLFALFAGFIIAQEYQQNTINQLFTYPRTRQQILLGKLTVIFILVLSTVFLSFLFTILFGLFKIEQALSFSIIVKYAFVNLMIVFLQFCLIPIIVTISILFKSYLLAIAVGVIAAFSCGLLATTPFGSFYPWSIPLLVTYDVLGVMNVNPLPVFFTLSFYLVIPLFISFSLYKNSDIHSGS</sequence>
<proteinExistence type="predicted"/>
<keyword evidence="1" id="KW-0472">Membrane</keyword>
<comment type="caution">
    <text evidence="2">The sequence shown here is derived from an EMBL/GenBank/DDBJ whole genome shotgun (WGS) entry which is preliminary data.</text>
</comment>
<evidence type="ECO:0000313" key="2">
    <source>
        <dbReference type="EMBL" id="PED83960.1"/>
    </source>
</evidence>
<dbReference type="EMBL" id="NVOR01000010">
    <property type="protein sequence ID" value="PED83960.1"/>
    <property type="molecule type" value="Genomic_DNA"/>
</dbReference>
<gene>
    <name evidence="2" type="ORF">CON65_03515</name>
</gene>
<organism evidence="2 3">
    <name type="scientific">Bacillus pseudomycoides</name>
    <dbReference type="NCBI Taxonomy" id="64104"/>
    <lineage>
        <taxon>Bacteria</taxon>
        <taxon>Bacillati</taxon>
        <taxon>Bacillota</taxon>
        <taxon>Bacilli</taxon>
        <taxon>Bacillales</taxon>
        <taxon>Bacillaceae</taxon>
        <taxon>Bacillus</taxon>
        <taxon>Bacillus cereus group</taxon>
    </lineage>
</organism>
<evidence type="ECO:0000256" key="1">
    <source>
        <dbReference type="SAM" id="Phobius"/>
    </source>
</evidence>
<dbReference type="PANTHER" id="PTHR37305">
    <property type="entry name" value="INTEGRAL MEMBRANE PROTEIN-RELATED"/>
    <property type="match status" value="1"/>
</dbReference>
<feature type="transmembrane region" description="Helical" evidence="1">
    <location>
        <begin position="163"/>
        <end position="189"/>
    </location>
</feature>
<feature type="transmembrane region" description="Helical" evidence="1">
    <location>
        <begin position="51"/>
        <end position="71"/>
    </location>
</feature>
<feature type="transmembrane region" description="Helical" evidence="1">
    <location>
        <begin position="132"/>
        <end position="156"/>
    </location>
</feature>
<dbReference type="Proteomes" id="UP000221020">
    <property type="component" value="Unassembled WGS sequence"/>
</dbReference>
<dbReference type="PANTHER" id="PTHR37305:SF1">
    <property type="entry name" value="MEMBRANE PROTEIN"/>
    <property type="match status" value="1"/>
</dbReference>
<dbReference type="Pfam" id="PF12730">
    <property type="entry name" value="ABC2_membrane_4"/>
    <property type="match status" value="1"/>
</dbReference>
<reference evidence="2 3" key="1">
    <citation type="submission" date="2017-09" db="EMBL/GenBank/DDBJ databases">
        <title>Large-scale bioinformatics analysis of Bacillus genomes uncovers conserved roles of natural products in bacterial physiology.</title>
        <authorList>
            <consortium name="Agbiome Team Llc"/>
            <person name="Bleich R.M."/>
            <person name="Grubbs K.J."/>
            <person name="Santa Maria K.C."/>
            <person name="Allen S.E."/>
            <person name="Farag S."/>
            <person name="Shank E.A."/>
            <person name="Bowers A."/>
        </authorList>
    </citation>
    <scope>NUCLEOTIDE SEQUENCE [LARGE SCALE GENOMIC DNA]</scope>
    <source>
        <strain evidence="2 3">AFS092012</strain>
    </source>
</reference>